<dbReference type="EMBL" id="CP058998">
    <property type="protein sequence ID" value="QLJ52297.1"/>
    <property type="molecule type" value="Genomic_DNA"/>
</dbReference>
<keyword evidence="1" id="KW-0694">RNA-binding</keyword>
<accession>A0A7D6B9J1</accession>
<dbReference type="InterPro" id="IPR014729">
    <property type="entry name" value="Rossmann-like_a/b/a_fold"/>
</dbReference>
<dbReference type="GO" id="GO:0005829">
    <property type="term" value="C:cytosol"/>
    <property type="evidence" value="ECO:0007669"/>
    <property type="project" value="TreeGrafter"/>
</dbReference>
<dbReference type="SUPFAM" id="SSF143437">
    <property type="entry name" value="THUMP domain-like"/>
    <property type="match status" value="1"/>
</dbReference>
<evidence type="ECO:0000313" key="4">
    <source>
        <dbReference type="Proteomes" id="UP000510821"/>
    </source>
</evidence>
<sequence length="295" mass="33500">MLLVRYSEIMLKSRMTRVILGRMLERNIRVALGRRRLKVGRDGGLFYIETEDEQECADRLRKVFGVAYISVCEVVPAEVEGIAKKCVEIGREFRSGSSFAIRARRVGEHPFSSTEICVETGRRMLEELRNRKLKVDLEEPDEEVFVYVRERRAFISRGRVKAYGGMPIGSQGKVVAMINNRNSYLAAWMMMRRGCELIAVFSTKRGEGLAEKLMEWHIGRDMGMHDLRKKHAKLDGKRLLMEAGRIARESGALGVVSGGSVCSDKKLEEIKKLDDVAEVPVYRPLAMLEVEMVVA</sequence>
<dbReference type="GO" id="GO:0052837">
    <property type="term" value="P:thiazole biosynthetic process"/>
    <property type="evidence" value="ECO:0007669"/>
    <property type="project" value="TreeGrafter"/>
</dbReference>
<dbReference type="Gene3D" id="3.40.50.620">
    <property type="entry name" value="HUPs"/>
    <property type="match status" value="1"/>
</dbReference>
<evidence type="ECO:0000259" key="2">
    <source>
        <dbReference type="PROSITE" id="PS51165"/>
    </source>
</evidence>
<dbReference type="InterPro" id="IPR050102">
    <property type="entry name" value="tRNA_sulfurtransferase_ThiI"/>
</dbReference>
<dbReference type="InterPro" id="IPR054173">
    <property type="entry name" value="ThiI_fer"/>
</dbReference>
<feature type="domain" description="THUMP" evidence="2">
    <location>
        <begin position="54"/>
        <end position="159"/>
    </location>
</feature>
<dbReference type="Pfam" id="PF02926">
    <property type="entry name" value="THUMP"/>
    <property type="match status" value="1"/>
</dbReference>
<dbReference type="CDD" id="cd11716">
    <property type="entry name" value="THUMP_ThiI"/>
    <property type="match status" value="1"/>
</dbReference>
<dbReference type="Pfam" id="PF22025">
    <property type="entry name" value="ThiI_fer"/>
    <property type="match status" value="1"/>
</dbReference>
<proteinExistence type="predicted"/>
<evidence type="ECO:0000313" key="3">
    <source>
        <dbReference type="EMBL" id="QLJ52297.1"/>
    </source>
</evidence>
<dbReference type="Gene3D" id="3.30.2130.30">
    <property type="match status" value="1"/>
</dbReference>
<dbReference type="PANTHER" id="PTHR43209:SF1">
    <property type="entry name" value="TRNA SULFURTRANSFERASE"/>
    <property type="match status" value="1"/>
</dbReference>
<dbReference type="AlphaFoldDB" id="A0A7D6B9J1"/>
<dbReference type="GO" id="GO:0003723">
    <property type="term" value="F:RNA binding"/>
    <property type="evidence" value="ECO:0007669"/>
    <property type="project" value="UniProtKB-UniRule"/>
</dbReference>
<dbReference type="SUPFAM" id="SSF52402">
    <property type="entry name" value="Adenine nucleotide alpha hydrolases-like"/>
    <property type="match status" value="1"/>
</dbReference>
<dbReference type="PROSITE" id="PS51165">
    <property type="entry name" value="THUMP"/>
    <property type="match status" value="1"/>
</dbReference>
<reference evidence="4" key="1">
    <citation type="submission" date="2020-07" db="EMBL/GenBank/DDBJ databases">
        <title>Metabolic diversity and evolutionary history of the archaeal phylum ###Micrarchaeota### uncovered from a freshwater lake metagenome.</title>
        <authorList>
            <person name="Kadnikov V.V."/>
            <person name="Savvichev A.S."/>
            <person name="Mardanov A.V."/>
            <person name="Beletsky A.V."/>
            <person name="Chupakov A.V."/>
            <person name="Kokryatskaya N.M."/>
            <person name="Pimenov N.V."/>
            <person name="Ravin N.V."/>
        </authorList>
    </citation>
    <scope>NUCLEOTIDE SEQUENCE [LARGE SCALE GENOMIC DNA]</scope>
</reference>
<dbReference type="InterPro" id="IPR049962">
    <property type="entry name" value="THUMP_ThiI"/>
</dbReference>
<evidence type="ECO:0000256" key="1">
    <source>
        <dbReference type="PROSITE-ProRule" id="PRU00529"/>
    </source>
</evidence>
<dbReference type="Proteomes" id="UP000510821">
    <property type="component" value="Chromosome"/>
</dbReference>
<organism evidence="3 4">
    <name type="scientific">Fermentimicrarchaeum limneticum</name>
    <dbReference type="NCBI Taxonomy" id="2795018"/>
    <lineage>
        <taxon>Archaea</taxon>
        <taxon>Candidatus Micrarchaeota</taxon>
        <taxon>Candidatus Fermentimicrarchaeales</taxon>
        <taxon>Candidatus Fermentimicrarchaeaceae</taxon>
        <taxon>Candidatus Fermentimicrarchaeum</taxon>
    </lineage>
</organism>
<dbReference type="InterPro" id="IPR004114">
    <property type="entry name" value="THUMP_dom"/>
</dbReference>
<dbReference type="KEGG" id="flt:Sv326_0122"/>
<gene>
    <name evidence="3" type="ORF">Sv326_0122</name>
</gene>
<dbReference type="SMART" id="SM00981">
    <property type="entry name" value="THUMP"/>
    <property type="match status" value="1"/>
</dbReference>
<dbReference type="PANTHER" id="PTHR43209">
    <property type="entry name" value="TRNA SULFURTRANSFERASE"/>
    <property type="match status" value="1"/>
</dbReference>
<dbReference type="GO" id="GO:0002937">
    <property type="term" value="P:tRNA 4-thiouridine biosynthesis"/>
    <property type="evidence" value="ECO:0007669"/>
    <property type="project" value="TreeGrafter"/>
</dbReference>
<protein>
    <submittedName>
        <fullName evidence="3">Thiamine biosynthesis protein ThiI</fullName>
    </submittedName>
</protein>
<name>A0A7D6B9J1_FERL1</name>